<dbReference type="RefSeq" id="WP_349684279.1">
    <property type="nucleotide sequence ID" value="NZ_JBEGDD010000005.1"/>
</dbReference>
<protein>
    <submittedName>
        <fullName evidence="1">DUF2840 domain-containing protein</fullName>
    </submittedName>
</protein>
<dbReference type="EMBL" id="JBEGDD010000005">
    <property type="protein sequence ID" value="MEQ7155117.1"/>
    <property type="molecule type" value="Genomic_DNA"/>
</dbReference>
<dbReference type="Proteomes" id="UP001445732">
    <property type="component" value="Unassembled WGS sequence"/>
</dbReference>
<gene>
    <name evidence="1" type="ORF">ABN401_07820</name>
</gene>
<name>A0ABV1NNA7_9CAUL</name>
<organism evidence="1 2">
    <name type="scientific">Brevundimonas aurifodinae</name>
    <dbReference type="NCBI Taxonomy" id="1508312"/>
    <lineage>
        <taxon>Bacteria</taxon>
        <taxon>Pseudomonadati</taxon>
        <taxon>Pseudomonadota</taxon>
        <taxon>Alphaproteobacteria</taxon>
        <taxon>Caulobacterales</taxon>
        <taxon>Caulobacteraceae</taxon>
        <taxon>Brevundimonas</taxon>
    </lineage>
</organism>
<evidence type="ECO:0000313" key="1">
    <source>
        <dbReference type="EMBL" id="MEQ7155117.1"/>
    </source>
</evidence>
<dbReference type="InterPro" id="IPR021263">
    <property type="entry name" value="DUF2840"/>
</dbReference>
<dbReference type="Pfam" id="PF11000">
    <property type="entry name" value="DUF2840"/>
    <property type="match status" value="1"/>
</dbReference>
<accession>A0ABV1NNA7</accession>
<reference evidence="1 2" key="1">
    <citation type="submission" date="2024-06" db="EMBL/GenBank/DDBJ databases">
        <title>Brevundimonas sp. C11.</title>
        <authorList>
            <person name="Maltman C."/>
        </authorList>
    </citation>
    <scope>NUCLEOTIDE SEQUENCE [LARGE SCALE GENOMIC DNA]</scope>
    <source>
        <strain evidence="1 2">C11</strain>
    </source>
</reference>
<keyword evidence="2" id="KW-1185">Reference proteome</keyword>
<comment type="caution">
    <text evidence="1">The sequence shown here is derived from an EMBL/GenBank/DDBJ whole genome shotgun (WGS) entry which is preliminary data.</text>
</comment>
<proteinExistence type="predicted"/>
<evidence type="ECO:0000313" key="2">
    <source>
        <dbReference type="Proteomes" id="UP001445732"/>
    </source>
</evidence>
<sequence length="154" mass="17616">MTDLTRVELLHDEGRIERWIRFGRAATEEILDRRRRALWFAPGAVFAFVRWAANDYGTAVSRIDIMRAVRAGEPLTTVPGVSPGGEVYLRLNGWARVERVLQAIDQVETLDIDPVEACPDHWRHIANRLSAGETPRAYSLERHRAWLLRQGTSE</sequence>